<dbReference type="InterPro" id="IPR000073">
    <property type="entry name" value="AB_hydrolase_1"/>
</dbReference>
<evidence type="ECO:0000259" key="2">
    <source>
        <dbReference type="Pfam" id="PF00561"/>
    </source>
</evidence>
<dbReference type="Gene3D" id="3.40.50.1820">
    <property type="entry name" value="alpha/beta hydrolase"/>
    <property type="match status" value="1"/>
</dbReference>
<gene>
    <name evidence="3" type="ORF">DY262_05705</name>
</gene>
<dbReference type="EMBL" id="QVLS01000002">
    <property type="protein sequence ID" value="RFP81260.1"/>
    <property type="molecule type" value="Genomic_DNA"/>
</dbReference>
<dbReference type="SUPFAM" id="SSF53474">
    <property type="entry name" value="alpha/beta-Hydrolases"/>
    <property type="match status" value="1"/>
</dbReference>
<dbReference type="InterPro" id="IPR050266">
    <property type="entry name" value="AB_hydrolase_sf"/>
</dbReference>
<evidence type="ECO:0000313" key="4">
    <source>
        <dbReference type="Proteomes" id="UP000261931"/>
    </source>
</evidence>
<dbReference type="PANTHER" id="PTHR43798:SF31">
    <property type="entry name" value="AB HYDROLASE SUPERFAMILY PROTEIN YCLE"/>
    <property type="match status" value="1"/>
</dbReference>
<dbReference type="InterPro" id="IPR029058">
    <property type="entry name" value="AB_hydrolase_fold"/>
</dbReference>
<evidence type="ECO:0000256" key="1">
    <source>
        <dbReference type="ARBA" id="ARBA00022801"/>
    </source>
</evidence>
<organism evidence="3 4">
    <name type="scientific">Hydrogenophaga borbori</name>
    <dbReference type="NCBI Taxonomy" id="2294117"/>
    <lineage>
        <taxon>Bacteria</taxon>
        <taxon>Pseudomonadati</taxon>
        <taxon>Pseudomonadota</taxon>
        <taxon>Betaproteobacteria</taxon>
        <taxon>Burkholderiales</taxon>
        <taxon>Comamonadaceae</taxon>
        <taxon>Hydrogenophaga</taxon>
    </lineage>
</organism>
<accession>A0A372ENT1</accession>
<protein>
    <submittedName>
        <fullName evidence="3">Alpha/beta fold hydrolase</fullName>
    </submittedName>
</protein>
<dbReference type="GO" id="GO:0016787">
    <property type="term" value="F:hydrolase activity"/>
    <property type="evidence" value="ECO:0007669"/>
    <property type="project" value="UniProtKB-KW"/>
</dbReference>
<dbReference type="AlphaFoldDB" id="A0A372ENT1"/>
<keyword evidence="1 3" id="KW-0378">Hydrolase</keyword>
<dbReference type="RefSeq" id="WP_116957972.1">
    <property type="nucleotide sequence ID" value="NZ_QVLS01000002.1"/>
</dbReference>
<dbReference type="PANTHER" id="PTHR43798">
    <property type="entry name" value="MONOACYLGLYCEROL LIPASE"/>
    <property type="match status" value="1"/>
</dbReference>
<comment type="caution">
    <text evidence="3">The sequence shown here is derived from an EMBL/GenBank/DDBJ whole genome shotgun (WGS) entry which is preliminary data.</text>
</comment>
<keyword evidence="4" id="KW-1185">Reference proteome</keyword>
<proteinExistence type="predicted"/>
<name>A0A372ENT1_9BURK</name>
<evidence type="ECO:0000313" key="3">
    <source>
        <dbReference type="EMBL" id="RFP81260.1"/>
    </source>
</evidence>
<dbReference type="Pfam" id="PF00561">
    <property type="entry name" value="Abhydrolase_1"/>
    <property type="match status" value="1"/>
</dbReference>
<dbReference type="GO" id="GO:0016020">
    <property type="term" value="C:membrane"/>
    <property type="evidence" value="ECO:0007669"/>
    <property type="project" value="TreeGrafter"/>
</dbReference>
<dbReference type="Proteomes" id="UP000261931">
    <property type="component" value="Unassembled WGS sequence"/>
</dbReference>
<feature type="domain" description="AB hydrolase-1" evidence="2">
    <location>
        <begin position="23"/>
        <end position="134"/>
    </location>
</feature>
<reference evidence="3 4" key="1">
    <citation type="submission" date="2018-08" db="EMBL/GenBank/DDBJ databases">
        <title>Hydrogenophaga sp. LA-38 isolated from sludge.</title>
        <authorList>
            <person name="Im W.-T."/>
        </authorList>
    </citation>
    <scope>NUCLEOTIDE SEQUENCE [LARGE SCALE GENOMIC DNA]</scope>
    <source>
        <strain evidence="3 4">LA-38</strain>
    </source>
</reference>
<sequence length="251" mass="26632">MANPSIDRSAQTLECRLVGQGAPLLLLHGIQGTSEAWAPVLPALLARRCVLPNLPGRGLSPRWRADQPLAHASYYHLDHYADLVHALVTELAQRTGSPVAVAGWSMGVSVILNLLARHGDAALERLVLVSGTACATPGAVWFRGETPEALEREAHERAERLQLKAVADADAVAASWASVRGADLRAVARGIRRPTLVVHGDRDGDCPFEHGRWLADHVPGAAWLPLPGVGHSVMAQAGEALGSSMSAFFAS</sequence>